<gene>
    <name evidence="9" type="ORF">GCM10009118_18820</name>
</gene>
<feature type="transmembrane region" description="Helical" evidence="6">
    <location>
        <begin position="418"/>
        <end position="439"/>
    </location>
</feature>
<dbReference type="InterPro" id="IPR036890">
    <property type="entry name" value="HATPase_C_sf"/>
</dbReference>
<keyword evidence="4" id="KW-0802">TPR repeat</keyword>
<dbReference type="SUPFAM" id="SSF55874">
    <property type="entry name" value="ATPase domain of HSP90 chaperone/DNA topoisomerase II/histidine kinase"/>
    <property type="match status" value="1"/>
</dbReference>
<dbReference type="PROSITE" id="PS50005">
    <property type="entry name" value="TPR"/>
    <property type="match status" value="1"/>
</dbReference>
<proteinExistence type="predicted"/>
<dbReference type="Pfam" id="PF13181">
    <property type="entry name" value="TPR_8"/>
    <property type="match status" value="3"/>
</dbReference>
<sequence length="663" mass="76098">MKNILVTCLLASTFHFSGLNAQESLFLDKAELFYGDYEYDSALFYYNKAYVEISSDSIEKKARVNYRMGQAFLRKGERESSIARFELAAEAFKKVGNLDNYWIANGQMARIYDDMGDMNKAIELGEKIVHYFVSIEDTASVITNKYNLALFYYHKDDLDKSIKLLLESIEDCGEGYPKSKSKALNQVGNIWADAYGNEKKALEYYRKAQKIKLELNDYASIAFGYNNIGLSHKNLGQPDSAMHYYLLAYEYAIKSNDPSAQVNPEVNIGNLLKKQGLYTEAIPYFLKAYEKINLLPVKQKIVVTTALGNLYNDLKKYQKAIQFLTEAKEYSEETDEKRDLLEVYSYIAFAFASVNQFEEAYENQLKFSNLQGELNKIESEVELTDALVKYETAEKEKEVLKQQKELEVNRLEKQRLQYAVWSVILVTILVIIAAVLLYYRKKEEVRRKNLELSLARQEALNRIQEDRLRISRELHDNIGSYLTFINASVENLNNDNALTGDQRIGNVRSMLKRTMKELRNTVWILNNENASLDEIALRMREFLSPDNSDIQVSIDVLGNESAELNEAETTHLIRLIQEAVNNALKYAQTPSIDIVFQCDLETVQFEVRDYGKGFDKETGRTGNGLRNMEYRIRELGGELSIDSIIGKGTTIAGKFTLKSKQHE</sequence>
<feature type="signal peptide" evidence="7">
    <location>
        <begin position="1"/>
        <end position="21"/>
    </location>
</feature>
<evidence type="ECO:0000256" key="4">
    <source>
        <dbReference type="PROSITE-ProRule" id="PRU00339"/>
    </source>
</evidence>
<dbReference type="InterPro" id="IPR011990">
    <property type="entry name" value="TPR-like_helical_dom_sf"/>
</dbReference>
<dbReference type="PANTHER" id="PTHR24421">
    <property type="entry name" value="NITRATE/NITRITE SENSOR PROTEIN NARX-RELATED"/>
    <property type="match status" value="1"/>
</dbReference>
<protein>
    <recommendedName>
        <fullName evidence="8">Histidine kinase domain-containing protein</fullName>
    </recommendedName>
</protein>
<feature type="chain" id="PRO_5045430291" description="Histidine kinase domain-containing protein" evidence="7">
    <location>
        <begin position="22"/>
        <end position="663"/>
    </location>
</feature>
<evidence type="ECO:0000256" key="3">
    <source>
        <dbReference type="ARBA" id="ARBA00023012"/>
    </source>
</evidence>
<dbReference type="Gene3D" id="1.25.40.10">
    <property type="entry name" value="Tetratricopeptide repeat domain"/>
    <property type="match status" value="3"/>
</dbReference>
<dbReference type="Pfam" id="PF07730">
    <property type="entry name" value="HisKA_3"/>
    <property type="match status" value="1"/>
</dbReference>
<evidence type="ECO:0000256" key="6">
    <source>
        <dbReference type="SAM" id="Phobius"/>
    </source>
</evidence>
<dbReference type="Pfam" id="PF02518">
    <property type="entry name" value="HATPase_c"/>
    <property type="match status" value="1"/>
</dbReference>
<dbReference type="Proteomes" id="UP001501126">
    <property type="component" value="Unassembled WGS sequence"/>
</dbReference>
<dbReference type="InterPro" id="IPR019734">
    <property type="entry name" value="TPR_rpt"/>
</dbReference>
<dbReference type="EMBL" id="BAAAFH010000011">
    <property type="protein sequence ID" value="GAA0875473.1"/>
    <property type="molecule type" value="Genomic_DNA"/>
</dbReference>
<dbReference type="Gene3D" id="3.30.565.10">
    <property type="entry name" value="Histidine kinase-like ATPase, C-terminal domain"/>
    <property type="match status" value="1"/>
</dbReference>
<keyword evidence="6" id="KW-1133">Transmembrane helix</keyword>
<feature type="coiled-coil region" evidence="5">
    <location>
        <begin position="383"/>
        <end position="467"/>
    </location>
</feature>
<keyword evidence="3" id="KW-0902">Two-component regulatory system</keyword>
<evidence type="ECO:0000313" key="10">
    <source>
        <dbReference type="Proteomes" id="UP001501126"/>
    </source>
</evidence>
<keyword evidence="6" id="KW-0812">Transmembrane</keyword>
<organism evidence="9 10">
    <name type="scientific">Wandonia haliotis</name>
    <dbReference type="NCBI Taxonomy" id="574963"/>
    <lineage>
        <taxon>Bacteria</taxon>
        <taxon>Pseudomonadati</taxon>
        <taxon>Bacteroidota</taxon>
        <taxon>Flavobacteriia</taxon>
        <taxon>Flavobacteriales</taxon>
        <taxon>Crocinitomicaceae</taxon>
        <taxon>Wandonia</taxon>
    </lineage>
</organism>
<dbReference type="InterPro" id="IPR005467">
    <property type="entry name" value="His_kinase_dom"/>
</dbReference>
<keyword evidence="1" id="KW-0808">Transferase</keyword>
<dbReference type="RefSeq" id="WP_343786998.1">
    <property type="nucleotide sequence ID" value="NZ_BAAAFH010000011.1"/>
</dbReference>
<dbReference type="InterPro" id="IPR050482">
    <property type="entry name" value="Sensor_HK_TwoCompSys"/>
</dbReference>
<keyword evidence="10" id="KW-1185">Reference proteome</keyword>
<evidence type="ECO:0000256" key="1">
    <source>
        <dbReference type="ARBA" id="ARBA00022679"/>
    </source>
</evidence>
<dbReference type="InterPro" id="IPR011712">
    <property type="entry name" value="Sig_transdc_His_kin_sub3_dim/P"/>
</dbReference>
<keyword evidence="7" id="KW-0732">Signal</keyword>
<dbReference type="SMART" id="SM00387">
    <property type="entry name" value="HATPase_c"/>
    <property type="match status" value="1"/>
</dbReference>
<feature type="repeat" description="TPR" evidence="4">
    <location>
        <begin position="301"/>
        <end position="334"/>
    </location>
</feature>
<dbReference type="InterPro" id="IPR003594">
    <property type="entry name" value="HATPase_dom"/>
</dbReference>
<reference evidence="9 10" key="1">
    <citation type="journal article" date="2019" name="Int. J. Syst. Evol. Microbiol.">
        <title>The Global Catalogue of Microorganisms (GCM) 10K type strain sequencing project: providing services to taxonomists for standard genome sequencing and annotation.</title>
        <authorList>
            <consortium name="The Broad Institute Genomics Platform"/>
            <consortium name="The Broad Institute Genome Sequencing Center for Infectious Disease"/>
            <person name="Wu L."/>
            <person name="Ma J."/>
        </authorList>
    </citation>
    <scope>NUCLEOTIDE SEQUENCE [LARGE SCALE GENOMIC DNA]</scope>
    <source>
        <strain evidence="9 10">JCM 16083</strain>
    </source>
</reference>
<keyword evidence="6" id="KW-0472">Membrane</keyword>
<evidence type="ECO:0000313" key="9">
    <source>
        <dbReference type="EMBL" id="GAA0875473.1"/>
    </source>
</evidence>
<evidence type="ECO:0000256" key="2">
    <source>
        <dbReference type="ARBA" id="ARBA00022777"/>
    </source>
</evidence>
<name>A0ABN1MQQ9_9FLAO</name>
<dbReference type="SMART" id="SM00028">
    <property type="entry name" value="TPR"/>
    <property type="match status" value="7"/>
</dbReference>
<keyword evidence="2" id="KW-0418">Kinase</keyword>
<keyword evidence="5" id="KW-0175">Coiled coil</keyword>
<dbReference type="Gene3D" id="1.20.5.1930">
    <property type="match status" value="1"/>
</dbReference>
<dbReference type="PROSITE" id="PS50109">
    <property type="entry name" value="HIS_KIN"/>
    <property type="match status" value="1"/>
</dbReference>
<evidence type="ECO:0000256" key="7">
    <source>
        <dbReference type="SAM" id="SignalP"/>
    </source>
</evidence>
<accession>A0ABN1MQQ9</accession>
<feature type="domain" description="Histidine kinase" evidence="8">
    <location>
        <begin position="473"/>
        <end position="659"/>
    </location>
</feature>
<evidence type="ECO:0000259" key="8">
    <source>
        <dbReference type="PROSITE" id="PS50109"/>
    </source>
</evidence>
<comment type="caution">
    <text evidence="9">The sequence shown here is derived from an EMBL/GenBank/DDBJ whole genome shotgun (WGS) entry which is preliminary data.</text>
</comment>
<dbReference type="SUPFAM" id="SSF48452">
    <property type="entry name" value="TPR-like"/>
    <property type="match status" value="2"/>
</dbReference>
<dbReference type="CDD" id="cd16917">
    <property type="entry name" value="HATPase_UhpB-NarQ-NarX-like"/>
    <property type="match status" value="1"/>
</dbReference>
<evidence type="ECO:0000256" key="5">
    <source>
        <dbReference type="SAM" id="Coils"/>
    </source>
</evidence>